<keyword evidence="2" id="KW-1185">Reference proteome</keyword>
<reference evidence="1" key="2">
    <citation type="journal article" date="2024" name="Plant">
        <title>Genomic evolution and insights into agronomic trait innovations of Sesamum species.</title>
        <authorList>
            <person name="Miao H."/>
            <person name="Wang L."/>
            <person name="Qu L."/>
            <person name="Liu H."/>
            <person name="Sun Y."/>
            <person name="Le M."/>
            <person name="Wang Q."/>
            <person name="Wei S."/>
            <person name="Zheng Y."/>
            <person name="Lin W."/>
            <person name="Duan Y."/>
            <person name="Cao H."/>
            <person name="Xiong S."/>
            <person name="Wang X."/>
            <person name="Wei L."/>
            <person name="Li C."/>
            <person name="Ma Q."/>
            <person name="Ju M."/>
            <person name="Zhao R."/>
            <person name="Li G."/>
            <person name="Mu C."/>
            <person name="Tian Q."/>
            <person name="Mei H."/>
            <person name="Zhang T."/>
            <person name="Gao T."/>
            <person name="Zhang H."/>
        </authorList>
    </citation>
    <scope>NUCLEOTIDE SEQUENCE</scope>
    <source>
        <strain evidence="1">3651</strain>
    </source>
</reference>
<protein>
    <submittedName>
        <fullName evidence="1">Uncharacterized protein</fullName>
    </submittedName>
</protein>
<accession>A0AAE1XIV7</accession>
<name>A0AAE1XIV7_9LAMI</name>
<evidence type="ECO:0000313" key="1">
    <source>
        <dbReference type="EMBL" id="KAK4412212.1"/>
    </source>
</evidence>
<proteinExistence type="predicted"/>
<dbReference type="EMBL" id="JACGWO010000019">
    <property type="protein sequence ID" value="KAK4412212.1"/>
    <property type="molecule type" value="Genomic_DNA"/>
</dbReference>
<gene>
    <name evidence="1" type="ORF">Salat_2967100</name>
</gene>
<comment type="caution">
    <text evidence="1">The sequence shown here is derived from an EMBL/GenBank/DDBJ whole genome shotgun (WGS) entry which is preliminary data.</text>
</comment>
<evidence type="ECO:0000313" key="2">
    <source>
        <dbReference type="Proteomes" id="UP001293254"/>
    </source>
</evidence>
<sequence length="171" mass="18915">MNKEALNLGQPVSLHTAQRLAICIHPCNLPKRGSHAIIERLPNRHTQVARSRCMSSFAGSYTKGYYIPPTQLPCLVVQNGSLGICLSGLLVEWKFHSNPFNGSPKETGANGISIKGAMTTEHANKANSENRLLSQVTEREILAAELSSHSRCQLRDRTTMRRDTDRLPSHT</sequence>
<organism evidence="1 2">
    <name type="scientific">Sesamum alatum</name>
    <dbReference type="NCBI Taxonomy" id="300844"/>
    <lineage>
        <taxon>Eukaryota</taxon>
        <taxon>Viridiplantae</taxon>
        <taxon>Streptophyta</taxon>
        <taxon>Embryophyta</taxon>
        <taxon>Tracheophyta</taxon>
        <taxon>Spermatophyta</taxon>
        <taxon>Magnoliopsida</taxon>
        <taxon>eudicotyledons</taxon>
        <taxon>Gunneridae</taxon>
        <taxon>Pentapetalae</taxon>
        <taxon>asterids</taxon>
        <taxon>lamiids</taxon>
        <taxon>Lamiales</taxon>
        <taxon>Pedaliaceae</taxon>
        <taxon>Sesamum</taxon>
    </lineage>
</organism>
<reference evidence="1" key="1">
    <citation type="submission" date="2020-06" db="EMBL/GenBank/DDBJ databases">
        <authorList>
            <person name="Li T."/>
            <person name="Hu X."/>
            <person name="Zhang T."/>
            <person name="Song X."/>
            <person name="Zhang H."/>
            <person name="Dai N."/>
            <person name="Sheng W."/>
            <person name="Hou X."/>
            <person name="Wei L."/>
        </authorList>
    </citation>
    <scope>NUCLEOTIDE SEQUENCE</scope>
    <source>
        <strain evidence="1">3651</strain>
        <tissue evidence="1">Leaf</tissue>
    </source>
</reference>
<dbReference type="Proteomes" id="UP001293254">
    <property type="component" value="Unassembled WGS sequence"/>
</dbReference>
<dbReference type="AlphaFoldDB" id="A0AAE1XIV7"/>